<dbReference type="Proteomes" id="UP000722485">
    <property type="component" value="Unassembled WGS sequence"/>
</dbReference>
<dbReference type="OrthoDB" id="3182339at2759"/>
<evidence type="ECO:0000256" key="6">
    <source>
        <dbReference type="ARBA" id="ARBA00022807"/>
    </source>
</evidence>
<proteinExistence type="predicted"/>
<feature type="region of interest" description="Disordered" evidence="8">
    <location>
        <begin position="2160"/>
        <end position="2187"/>
    </location>
</feature>
<sequence>MVAITNCIEMMSGMKRSRDFHGYLSEAGVVDILRQLSTEGAAAVFHITAQNAGVLVCKTIDSARFETFELSPTNVSVMATSGRLVRKFPATAIEISDDDFKDNKFLTAIAKTLTKMSHQPVQEMKGKAWKADQEHDEDRDTTDPRIVTELFTSILQGAGKQARVRGIRKNTREEVMLNKSQLPWRRSPLWLLIRVALQLVMVRSTGTSETLYKPFMVFLMAQVLDSANQQLTSSDALHIMMTKIARRLCKLKIGELWIAADKAAIRAFPMLEEYDSEVPIEVWQALLFSSAADMERLHRVELYLMKRQDFASTKKLPSVFRSYGEISSFPVRYFAQSTPHQEKKEQIELEASKQREAKIEEFRRLKNEYEELIQQYEYSVCEYLSRVECGITVSEHSYRCSRCIVKSRANGLEIAVHEWPLPMKLHQAQVVVFELDIPPAFASWRDTTIYLVNNVLLGKSPESLSIKSFNPMRTYQGLAKYFQSGHHRIHLLSTTAPHVATHRRNKSVGSSSEFDVCVNNGLRYQYYDESRKKFLSPFNQSVDVSVLCTFKLPKRAEALKPFLMRTWEDPDGKTPNTTIASQSFCPDYMSLGEFKALCVLPYGYRLSWINILTQLAMPTVDFNKAETATFLLQMSLQAGPRALEMAMRCAHTRPSDLSFGHQILQNLESCILRVKENWESYTALYSFTLLATRLLSLVSENLHDSFLNLIKRCRETSYRWLMRLLEKMQETADDTQRKELSETVITIALICVDSFNVEDKFMTEILKDSYQASILVEASIIIDNSSSKGTATNTIQNILLHRWRYTMHRARSILILEVTSSKSSCLNLAIKRRWPAFRPTTRWIIAESTCYWFKTTSGSLKVHLNILTGRLLVDGLPLSRLPHDFEEHHDYERLFGSMVLEVMPSSSPGMRFSTTKSFRGYTVHFGIQDSADNPSHRDLLIHLNGNGASLDLIPPRTFNNLLPHTFIHKYAHWYDHDTGVIEFCPLDKPWSSSLDNWRLRRCGETWRLDRHEETFLLAPAGVLAQRIAAILSPLEEPLSLHILYEVNKNALEVYVPRLQLSFLMDSKTTALRSKQYRGMQIDADQSIGTLVGLASKLVLRSQDDPKTRMVIIPEGNVQYSQSTGSPSDHHVNVSVTYGSAHRVQAWQIDNLLGRLAADCKVENKLYLAYIHALTSFCLPDPFLRRTGTEEALEILGSASVRAPCPLSQFAQKTLGLIAALAPGRSFCPINEEMMQGVSWSPILRCTSQDDRFYKITQEILARSREIDFLYPKTKVVPVHPTHSTMALVERAILRISGQHVSGFGAEGFTTEHDHFKDYLEEMASKLRQLPVDDVIVESDSLNPTFEEREQSPGFVSVDDLFCHIPPIQPPRSPPMFDDIIHTTTTIPHKNTELTRVIDSLHNKAKLDFEHHYLKELQRSVTSLRKRPGNELDKGRVPEWLLLECESGIMIREVQQQIAQEMIQPPDNENAVMQLNMGEGKSSVIVPIAAAALGDGAKLVRVVVAKPQAKQMSQMLTSKLSGLLDRPVYQLPFSRDIRMDTYRAGPIEHSPDRWNIIQEVLGLVRDISSQAKTKFPHSMEFDDRDAARFPKIRFLGPKAEKWILSRVAQYICEEGITGFPISHQPPRVRQAVHRYITQQELLPTETQNVETGPFWAEATLNHILLLRGLLSGGVLSFALSQKRWRVNYGMDPNRETKTKLAVPFRAKDNPTPRSEFSHPDVVITLTCLSYYYGGLDDEALFSALSLLIRSDNCAQEYLAWVATAPSLPEAFKHLQGINLRDRAQCTTEVFPCLRYSKAAIDYYLCRMVFAKESKEFPHKLSASGWDLGKRKVHPTTGFSGTNDSRYVLPLEITQLDPEEQKHTNALVLEYLLRPDNGIALMTRDMNSATFDSKSLLQLVANLSSNTRVILDVGAQVIDLNNLEFARKWLSCYEGDEHTQAAIFFNELDELVVLDRFGKIEELQVSPFADQLDECLVFLDEAHTRGTDLRLPAYYQAAVTLGANLTKDRLVQACMRMRKLGKGQTVVFCIPREIERKILLLRNRESSTADPITASDVLCWVITETCLDLRRAVPLWLNQGVRFYQQQASWDALRPSSDPETMLACARQLMEDEAQSLSVRYRPQQAHSTISSLINRIDVDVARKFNHRCQAFGLTELRSSTLQEEQERELSPETEEERQIERPPPVQPAIHDVHPSLVQLVTRGLFSGEGTAFSPSFKTLSRTSAANHFELDEFKHSIWTTHDFATTVKGHFGSDNYSDSFQRPVQWVLALKNKSRGIALIIISPYEAQNLLHSIEVSKYVTLHQYAPRVNLGFQSLDHLALYSIPKRRNETIVPRDVVMHLNLFAGQLYLSSFDDYTNMCDTLGLAWRAAEESVPLGPDGFIPPGFENGNFVNNSGFSKSPVRFLKVLMAKIRQECELIEKTHVGKILEGERLHEDDFAEVE</sequence>
<feature type="domain" description="DUF6606" evidence="11">
    <location>
        <begin position="6"/>
        <end position="225"/>
    </location>
</feature>
<evidence type="ECO:0000256" key="2">
    <source>
        <dbReference type="ARBA" id="ARBA00012759"/>
    </source>
</evidence>
<evidence type="ECO:0000259" key="11">
    <source>
        <dbReference type="Pfam" id="PF20255"/>
    </source>
</evidence>
<organism evidence="12 13">
    <name type="scientific">Cylindrodendrum hubeiense</name>
    <dbReference type="NCBI Taxonomy" id="595255"/>
    <lineage>
        <taxon>Eukaryota</taxon>
        <taxon>Fungi</taxon>
        <taxon>Dikarya</taxon>
        <taxon>Ascomycota</taxon>
        <taxon>Pezizomycotina</taxon>
        <taxon>Sordariomycetes</taxon>
        <taxon>Hypocreomycetidae</taxon>
        <taxon>Hypocreales</taxon>
        <taxon>Nectriaceae</taxon>
        <taxon>Cylindrodendrum</taxon>
    </lineage>
</organism>
<evidence type="ECO:0000259" key="10">
    <source>
        <dbReference type="Pfam" id="PF12359"/>
    </source>
</evidence>
<dbReference type="GO" id="GO:0006508">
    <property type="term" value="P:proteolysis"/>
    <property type="evidence" value="ECO:0007669"/>
    <property type="project" value="UniProtKB-KW"/>
</dbReference>
<dbReference type="EMBL" id="JAANBB010000016">
    <property type="protein sequence ID" value="KAF7555952.1"/>
    <property type="molecule type" value="Genomic_DNA"/>
</dbReference>
<dbReference type="PANTHER" id="PTHR13367:SF34">
    <property type="match status" value="1"/>
</dbReference>
<keyword evidence="7" id="KW-0175">Coiled coil</keyword>
<evidence type="ECO:0000256" key="1">
    <source>
        <dbReference type="ARBA" id="ARBA00000707"/>
    </source>
</evidence>
<dbReference type="GO" id="GO:0004843">
    <property type="term" value="F:cysteine-type deubiquitinase activity"/>
    <property type="evidence" value="ECO:0007669"/>
    <property type="project" value="UniProtKB-EC"/>
</dbReference>
<keyword evidence="3" id="KW-0645">Protease</keyword>
<protein>
    <recommendedName>
        <fullName evidence="2">ubiquitinyl hydrolase 1</fullName>
        <ecNumber evidence="2">3.4.19.12</ecNumber>
    </recommendedName>
</protein>
<evidence type="ECO:0000256" key="8">
    <source>
        <dbReference type="SAM" id="MobiDB-lite"/>
    </source>
</evidence>
<dbReference type="InterPro" id="IPR051346">
    <property type="entry name" value="OTU_Deubiquitinase"/>
</dbReference>
<reference evidence="12" key="1">
    <citation type="submission" date="2020-03" db="EMBL/GenBank/DDBJ databases">
        <title>Draft Genome Sequence of Cylindrodendrum hubeiense.</title>
        <authorList>
            <person name="Buettner E."/>
            <person name="Kellner H."/>
        </authorList>
    </citation>
    <scope>NUCLEOTIDE SEQUENCE</scope>
    <source>
        <strain evidence="12">IHI 201604</strain>
    </source>
</reference>
<keyword evidence="6" id="KW-0788">Thiol protease</keyword>
<gene>
    <name evidence="12" type="ORF">G7Z17_g1782</name>
</gene>
<feature type="compositionally biased region" description="Acidic residues" evidence="8">
    <location>
        <begin position="2162"/>
        <end position="2176"/>
    </location>
</feature>
<keyword evidence="5" id="KW-0378">Hydrolase</keyword>
<keyword evidence="4" id="KW-0833">Ubl conjugation pathway</keyword>
<dbReference type="PANTHER" id="PTHR13367">
    <property type="entry name" value="UBIQUITIN THIOESTERASE"/>
    <property type="match status" value="1"/>
</dbReference>
<accession>A0A9P5HK67</accession>
<evidence type="ECO:0000256" key="7">
    <source>
        <dbReference type="SAM" id="Coils"/>
    </source>
</evidence>
<evidence type="ECO:0000256" key="5">
    <source>
        <dbReference type="ARBA" id="ARBA00022801"/>
    </source>
</evidence>
<comment type="caution">
    <text evidence="12">The sequence shown here is derived from an EMBL/GenBank/DDBJ whole genome shotgun (WGS) entry which is preliminary data.</text>
</comment>
<evidence type="ECO:0000256" key="4">
    <source>
        <dbReference type="ARBA" id="ARBA00022786"/>
    </source>
</evidence>
<feature type="coiled-coil region" evidence="7">
    <location>
        <begin position="352"/>
        <end position="379"/>
    </location>
</feature>
<dbReference type="InterPro" id="IPR022105">
    <property type="entry name" value="DUF3645"/>
</dbReference>
<keyword evidence="13" id="KW-1185">Reference proteome</keyword>
<dbReference type="Pfam" id="PF20255">
    <property type="entry name" value="DUF6606"/>
    <property type="match status" value="1"/>
</dbReference>
<feature type="domain" description="DUF3645" evidence="10">
    <location>
        <begin position="1690"/>
        <end position="1725"/>
    </location>
</feature>
<dbReference type="InterPro" id="IPR046541">
    <property type="entry name" value="DUF6606"/>
</dbReference>
<dbReference type="Pfam" id="PF12340">
    <property type="entry name" value="DUF3638"/>
    <property type="match status" value="1"/>
</dbReference>
<dbReference type="EC" id="3.4.19.12" evidence="2"/>
<dbReference type="Pfam" id="PF12359">
    <property type="entry name" value="DUF3645"/>
    <property type="match status" value="1"/>
</dbReference>
<evidence type="ECO:0000313" key="13">
    <source>
        <dbReference type="Proteomes" id="UP000722485"/>
    </source>
</evidence>
<name>A0A9P5HK67_9HYPO</name>
<dbReference type="InterPro" id="IPR022099">
    <property type="entry name" value="DUF3638"/>
</dbReference>
<feature type="domain" description="DUF3638" evidence="9">
    <location>
        <begin position="1432"/>
        <end position="1541"/>
    </location>
</feature>
<evidence type="ECO:0000259" key="9">
    <source>
        <dbReference type="Pfam" id="PF12340"/>
    </source>
</evidence>
<evidence type="ECO:0000256" key="3">
    <source>
        <dbReference type="ARBA" id="ARBA00022670"/>
    </source>
</evidence>
<comment type="catalytic activity">
    <reaction evidence="1">
        <text>Thiol-dependent hydrolysis of ester, thioester, amide, peptide and isopeptide bonds formed by the C-terminal Gly of ubiquitin (a 76-residue protein attached to proteins as an intracellular targeting signal).</text>
        <dbReference type="EC" id="3.4.19.12"/>
    </reaction>
</comment>
<evidence type="ECO:0000313" key="12">
    <source>
        <dbReference type="EMBL" id="KAF7555952.1"/>
    </source>
</evidence>